<evidence type="ECO:0000256" key="6">
    <source>
        <dbReference type="ARBA" id="ARBA00023251"/>
    </source>
</evidence>
<dbReference type="RefSeq" id="WP_078853406.1">
    <property type="nucleotide sequence ID" value="NZ_JABXWF010000008.1"/>
</dbReference>
<dbReference type="Gene3D" id="1.20.1250.20">
    <property type="entry name" value="MFS general substrate transporter like domains"/>
    <property type="match status" value="1"/>
</dbReference>
<evidence type="ECO:0000256" key="7">
    <source>
        <dbReference type="SAM" id="MobiDB-lite"/>
    </source>
</evidence>
<evidence type="ECO:0000256" key="2">
    <source>
        <dbReference type="ARBA" id="ARBA00022448"/>
    </source>
</evidence>
<dbReference type="InterPro" id="IPR020846">
    <property type="entry name" value="MFS_dom"/>
</dbReference>
<comment type="caution">
    <text evidence="10">The sequence shown here is derived from an EMBL/GenBank/DDBJ whole genome shotgun (WGS) entry which is preliminary data.</text>
</comment>
<feature type="transmembrane region" description="Helical" evidence="8">
    <location>
        <begin position="133"/>
        <end position="157"/>
    </location>
</feature>
<comment type="subcellular location">
    <subcellularLocation>
        <location evidence="1">Cell membrane</location>
        <topology evidence="1">Multi-pass membrane protein</topology>
    </subcellularLocation>
</comment>
<evidence type="ECO:0000256" key="3">
    <source>
        <dbReference type="ARBA" id="ARBA00022692"/>
    </source>
</evidence>
<dbReference type="PANTHER" id="PTHR42718">
    <property type="entry name" value="MAJOR FACILITATOR SUPERFAMILY MULTIDRUG TRANSPORTER MFSC"/>
    <property type="match status" value="1"/>
</dbReference>
<dbReference type="SUPFAM" id="SSF103473">
    <property type="entry name" value="MFS general substrate transporter"/>
    <property type="match status" value="1"/>
</dbReference>
<dbReference type="EMBL" id="JARAWJ010000028">
    <property type="protein sequence ID" value="MDX3041623.1"/>
    <property type="molecule type" value="Genomic_DNA"/>
</dbReference>
<feature type="transmembrane region" description="Helical" evidence="8">
    <location>
        <begin position="260"/>
        <end position="283"/>
    </location>
</feature>
<evidence type="ECO:0000256" key="1">
    <source>
        <dbReference type="ARBA" id="ARBA00004651"/>
    </source>
</evidence>
<feature type="transmembrane region" description="Helical" evidence="8">
    <location>
        <begin position="295"/>
        <end position="321"/>
    </location>
</feature>
<keyword evidence="11" id="KW-1185">Reference proteome</keyword>
<evidence type="ECO:0000256" key="4">
    <source>
        <dbReference type="ARBA" id="ARBA00022989"/>
    </source>
</evidence>
<evidence type="ECO:0000256" key="8">
    <source>
        <dbReference type="SAM" id="Phobius"/>
    </source>
</evidence>
<dbReference type="InterPro" id="IPR011701">
    <property type="entry name" value="MFS"/>
</dbReference>
<gene>
    <name evidence="10" type="ORF">PV383_31195</name>
</gene>
<feature type="transmembrane region" description="Helical" evidence="8">
    <location>
        <begin position="109"/>
        <end position="127"/>
    </location>
</feature>
<feature type="transmembrane region" description="Helical" evidence="8">
    <location>
        <begin position="333"/>
        <end position="354"/>
    </location>
</feature>
<keyword evidence="6" id="KW-0046">Antibiotic resistance</keyword>
<dbReference type="CDD" id="cd17321">
    <property type="entry name" value="MFS_MMR_MDR_like"/>
    <property type="match status" value="1"/>
</dbReference>
<feature type="transmembrane region" description="Helical" evidence="8">
    <location>
        <begin position="361"/>
        <end position="380"/>
    </location>
</feature>
<feature type="transmembrane region" description="Helical" evidence="8">
    <location>
        <begin position="392"/>
        <end position="417"/>
    </location>
</feature>
<feature type="transmembrane region" description="Helical" evidence="8">
    <location>
        <begin position="230"/>
        <end position="248"/>
    </location>
</feature>
<dbReference type="Proteomes" id="UP001282474">
    <property type="component" value="Unassembled WGS sequence"/>
</dbReference>
<reference evidence="10 11" key="1">
    <citation type="journal article" date="2023" name="Microb. Genom.">
        <title>Mesoterricola silvestris gen. nov., sp. nov., Mesoterricola sediminis sp. nov., Geothrix oryzae sp. nov., Geothrix edaphica sp. nov., Geothrix rubra sp. nov., and Geothrix limicola sp. nov., six novel members of Acidobacteriota isolated from soils.</title>
        <authorList>
            <person name="Weisberg A.J."/>
            <person name="Pearce E."/>
            <person name="Kramer C.G."/>
            <person name="Chang J.H."/>
            <person name="Clarke C.R."/>
        </authorList>
    </citation>
    <scope>NUCLEOTIDE SEQUENCE [LARGE SCALE GENOMIC DNA]</scope>
    <source>
        <strain evidence="10 11">NE20-4-1</strain>
    </source>
</reference>
<name>A0ABU4MZG7_9ACTN</name>
<sequence length="544" mass="54872">MTRDHVPASGTSPSAADRLPGGRAGHRAGTGRGTAVRRRELLTLMAMCLGVMMTFLLVTATISALSAIQADLHVGPGVLVWIPSAYTLVVAALVLSAGTLGNLLGRKRMFCVGVVIMIAGGVLAATADTTATVIVAQLVSGVGGALILPNSLALLGAAFADPQRRTEVITVWAASSGIGLAVGPLLAGLLLDRFSWHAVFVSNTVLGVITLLVAVPFAAESLAPDGRLDVAGALLGTLTIASLVHALIQGGQDGYTAGPVLAAWVAAAVGAVVFVAVELRVAAPMLDVRLFASRSFSAVMVIAAVSLFGFTGVAVLVVMFYNNVQHLSALDTSWRMLPLFGVYVVSAFLTGRVIRRTGFKAPLTVGLLLGALAVLGLTTVGADTPYARVWPLFALFGAASGLVIAPSTAAALVSVAPERAGMASGAVNTARQVGAVMGTALLGSLLADRVTADLPRQLAAHGVPAAARAPVEQAVASGTTGTTAPPGAVRAAIEDAFTSGVHAGLAVTAAVFLAAAVVALTSVHNRPHQNGTRMPAPTTTPTAS</sequence>
<keyword evidence="2" id="KW-0813">Transport</keyword>
<feature type="domain" description="Major facilitator superfamily (MFS) profile" evidence="9">
    <location>
        <begin position="43"/>
        <end position="527"/>
    </location>
</feature>
<keyword evidence="3 8" id="KW-0812">Transmembrane</keyword>
<dbReference type="Pfam" id="PF07690">
    <property type="entry name" value="MFS_1"/>
    <property type="match status" value="1"/>
</dbReference>
<evidence type="ECO:0000259" key="9">
    <source>
        <dbReference type="PROSITE" id="PS50850"/>
    </source>
</evidence>
<organism evidence="10 11">
    <name type="scientific">Streptomyces caniscabiei</name>
    <dbReference type="NCBI Taxonomy" id="2746961"/>
    <lineage>
        <taxon>Bacteria</taxon>
        <taxon>Bacillati</taxon>
        <taxon>Actinomycetota</taxon>
        <taxon>Actinomycetes</taxon>
        <taxon>Kitasatosporales</taxon>
        <taxon>Streptomycetaceae</taxon>
        <taxon>Streptomyces</taxon>
    </lineage>
</organism>
<keyword evidence="5 8" id="KW-0472">Membrane</keyword>
<accession>A0ABU4MZG7</accession>
<protein>
    <submittedName>
        <fullName evidence="10">MFS transporter</fullName>
    </submittedName>
</protein>
<dbReference type="PROSITE" id="PS50850">
    <property type="entry name" value="MFS"/>
    <property type="match status" value="1"/>
</dbReference>
<feature type="transmembrane region" description="Helical" evidence="8">
    <location>
        <begin position="41"/>
        <end position="66"/>
    </location>
</feature>
<dbReference type="InterPro" id="IPR036259">
    <property type="entry name" value="MFS_trans_sf"/>
</dbReference>
<dbReference type="PANTHER" id="PTHR42718:SF9">
    <property type="entry name" value="MAJOR FACILITATOR SUPERFAMILY MULTIDRUG TRANSPORTER MFSC"/>
    <property type="match status" value="1"/>
</dbReference>
<feature type="transmembrane region" description="Helical" evidence="8">
    <location>
        <begin position="78"/>
        <end position="97"/>
    </location>
</feature>
<evidence type="ECO:0000256" key="5">
    <source>
        <dbReference type="ARBA" id="ARBA00023136"/>
    </source>
</evidence>
<feature type="transmembrane region" description="Helical" evidence="8">
    <location>
        <begin position="196"/>
        <end position="218"/>
    </location>
</feature>
<dbReference type="Gene3D" id="1.20.1720.10">
    <property type="entry name" value="Multidrug resistance protein D"/>
    <property type="match status" value="1"/>
</dbReference>
<feature type="transmembrane region" description="Helical" evidence="8">
    <location>
        <begin position="169"/>
        <end position="190"/>
    </location>
</feature>
<feature type="transmembrane region" description="Helical" evidence="8">
    <location>
        <begin position="503"/>
        <end position="523"/>
    </location>
</feature>
<evidence type="ECO:0000313" key="10">
    <source>
        <dbReference type="EMBL" id="MDX3041623.1"/>
    </source>
</evidence>
<feature type="region of interest" description="Disordered" evidence="7">
    <location>
        <begin position="1"/>
        <end position="32"/>
    </location>
</feature>
<evidence type="ECO:0000313" key="11">
    <source>
        <dbReference type="Proteomes" id="UP001282474"/>
    </source>
</evidence>
<proteinExistence type="predicted"/>
<keyword evidence="4 8" id="KW-1133">Transmembrane helix</keyword>